<feature type="region of interest" description="Disordered" evidence="1">
    <location>
        <begin position="98"/>
        <end position="128"/>
    </location>
</feature>
<dbReference type="EMBL" id="CADCTT010000270">
    <property type="protein sequence ID" value="CAA9316751.1"/>
    <property type="molecule type" value="Genomic_DNA"/>
</dbReference>
<feature type="non-terminal residue" evidence="2">
    <location>
        <position position="128"/>
    </location>
</feature>
<feature type="region of interest" description="Disordered" evidence="1">
    <location>
        <begin position="1"/>
        <end position="57"/>
    </location>
</feature>
<protein>
    <submittedName>
        <fullName evidence="2">Uncharacterized protein</fullName>
    </submittedName>
</protein>
<proteinExistence type="predicted"/>
<evidence type="ECO:0000256" key="1">
    <source>
        <dbReference type="SAM" id="MobiDB-lite"/>
    </source>
</evidence>
<accession>A0A6J4KWT7</accession>
<reference evidence="2" key="1">
    <citation type="submission" date="2020-02" db="EMBL/GenBank/DDBJ databases">
        <authorList>
            <person name="Meier V. D."/>
        </authorList>
    </citation>
    <scope>NUCLEOTIDE SEQUENCE</scope>
    <source>
        <strain evidence="2">AVDCRST_MAG61</strain>
    </source>
</reference>
<evidence type="ECO:0000313" key="2">
    <source>
        <dbReference type="EMBL" id="CAA9316751.1"/>
    </source>
</evidence>
<feature type="compositionally biased region" description="Basic residues" evidence="1">
    <location>
        <begin position="119"/>
        <end position="128"/>
    </location>
</feature>
<gene>
    <name evidence="2" type="ORF">AVDCRST_MAG61-2079</name>
</gene>
<feature type="compositionally biased region" description="Basic and acidic residues" evidence="1">
    <location>
        <begin position="19"/>
        <end position="29"/>
    </location>
</feature>
<sequence length="128" mass="13308">DGAPRRPGLRPSVVGSSVGERRRPGDRAVPRRGGGGRLAQPLPAHGRPGVPGGGERHPVAVRRLRLPAGQGRRDPAVSLARLGVRPAHWRAPGRRLDCGAAGLPGGGGRRRGLSAPASRPRRARNAPL</sequence>
<feature type="non-terminal residue" evidence="2">
    <location>
        <position position="1"/>
    </location>
</feature>
<dbReference type="AlphaFoldDB" id="A0A6J4KWT7"/>
<name>A0A6J4KWT7_9ACTN</name>
<organism evidence="2">
    <name type="scientific">uncultured Friedmanniella sp</name>
    <dbReference type="NCBI Taxonomy" id="335381"/>
    <lineage>
        <taxon>Bacteria</taxon>
        <taxon>Bacillati</taxon>
        <taxon>Actinomycetota</taxon>
        <taxon>Actinomycetes</taxon>
        <taxon>Propionibacteriales</taxon>
        <taxon>Nocardioidaceae</taxon>
        <taxon>Friedmanniella</taxon>
        <taxon>environmental samples</taxon>
    </lineage>
</organism>